<accession>E4ZT28</accession>
<dbReference type="EMBL" id="FP929123">
    <property type="protein sequence ID" value="CBX94459.1"/>
    <property type="molecule type" value="Genomic_DNA"/>
</dbReference>
<keyword evidence="3" id="KW-1185">Reference proteome</keyword>
<dbReference type="InParanoid" id="E4ZT28"/>
<evidence type="ECO:0000313" key="3">
    <source>
        <dbReference type="Proteomes" id="UP000002668"/>
    </source>
</evidence>
<sequence length="302" mass="32981">MPVRQNHTSSLISCKLLDFLQPARILITNKPPIRQQSHNIQHNGHLGADAEPHACSFLRPPDRNGKARLPVSHAPSTYASGRKMDEPSLTSVIHCRRHGWTGPVPRTAMKRARSFSSEDRFSSSRSPGTAVMRCYTRLSSIAFRVCGGPPGLWIPARSSRMSRFFVHPSALGSKTNPHPFGKFLPHAFKTIPYHTQPRSAAAQLETKRTGNATMIRHAQNPGSRFVTKLIKIPAPSSQHSGTQSRSSFTCSSNPMLALTSSSPKPIPLPQPKPTPTHIPTTPRSPCPRVTSPGSPAEGVVVR</sequence>
<protein>
    <submittedName>
        <fullName evidence="2">Predicted protein</fullName>
    </submittedName>
</protein>
<dbReference type="HOGENOM" id="CLU_921572_0_0_1"/>
<feature type="compositionally biased region" description="Low complexity" evidence="1">
    <location>
        <begin position="236"/>
        <end position="247"/>
    </location>
</feature>
<dbReference type="VEuPathDB" id="FungiDB:LEMA_P119500.1"/>
<dbReference type="GeneID" id="13291112"/>
<feature type="region of interest" description="Disordered" evidence="1">
    <location>
        <begin position="234"/>
        <end position="302"/>
    </location>
</feature>
<feature type="compositionally biased region" description="Pro residues" evidence="1">
    <location>
        <begin position="264"/>
        <end position="276"/>
    </location>
</feature>
<evidence type="ECO:0000256" key="1">
    <source>
        <dbReference type="SAM" id="MobiDB-lite"/>
    </source>
</evidence>
<organism evidence="3">
    <name type="scientific">Leptosphaeria maculans (strain JN3 / isolate v23.1.3 / race Av1-4-5-6-7-8)</name>
    <name type="common">Blackleg fungus</name>
    <name type="synonym">Phoma lingam</name>
    <dbReference type="NCBI Taxonomy" id="985895"/>
    <lineage>
        <taxon>Eukaryota</taxon>
        <taxon>Fungi</taxon>
        <taxon>Dikarya</taxon>
        <taxon>Ascomycota</taxon>
        <taxon>Pezizomycotina</taxon>
        <taxon>Dothideomycetes</taxon>
        <taxon>Pleosporomycetidae</taxon>
        <taxon>Pleosporales</taxon>
        <taxon>Pleosporineae</taxon>
        <taxon>Leptosphaeriaceae</taxon>
        <taxon>Plenodomus</taxon>
        <taxon>Plenodomus lingam/Leptosphaeria maculans species complex</taxon>
    </lineage>
</organism>
<dbReference type="AlphaFoldDB" id="E4ZT28"/>
<dbReference type="Proteomes" id="UP000002668">
    <property type="component" value="Genome"/>
</dbReference>
<reference evidence="3" key="1">
    <citation type="journal article" date="2011" name="Nat. Commun.">
        <title>Effector diversification within compartments of the Leptosphaeria maculans genome affected by Repeat-Induced Point mutations.</title>
        <authorList>
            <person name="Rouxel T."/>
            <person name="Grandaubert J."/>
            <person name="Hane J.K."/>
            <person name="Hoede C."/>
            <person name="van de Wouw A.P."/>
            <person name="Couloux A."/>
            <person name="Dominguez V."/>
            <person name="Anthouard V."/>
            <person name="Bally P."/>
            <person name="Bourras S."/>
            <person name="Cozijnsen A.J."/>
            <person name="Ciuffetti L.M."/>
            <person name="Degrave A."/>
            <person name="Dilmaghani A."/>
            <person name="Duret L."/>
            <person name="Fudal I."/>
            <person name="Goodwin S.B."/>
            <person name="Gout L."/>
            <person name="Glaser N."/>
            <person name="Linglin J."/>
            <person name="Kema G.H.J."/>
            <person name="Lapalu N."/>
            <person name="Lawrence C.B."/>
            <person name="May K."/>
            <person name="Meyer M."/>
            <person name="Ollivier B."/>
            <person name="Poulain J."/>
            <person name="Schoch C.L."/>
            <person name="Simon A."/>
            <person name="Spatafora J.W."/>
            <person name="Stachowiak A."/>
            <person name="Turgeon B.G."/>
            <person name="Tyler B.M."/>
            <person name="Vincent D."/>
            <person name="Weissenbach J."/>
            <person name="Amselem J."/>
            <person name="Quesneville H."/>
            <person name="Oliver R.P."/>
            <person name="Wincker P."/>
            <person name="Balesdent M.-H."/>
            <person name="Howlett B.J."/>
        </authorList>
    </citation>
    <scope>NUCLEOTIDE SEQUENCE [LARGE SCALE GENOMIC DNA]</scope>
    <source>
        <strain evidence="3">JN3 / isolate v23.1.3 / race Av1-4-5-6-7-8</strain>
    </source>
</reference>
<gene>
    <name evidence="2" type="ORF">LEMA_P119500.1</name>
</gene>
<evidence type="ECO:0000313" key="2">
    <source>
        <dbReference type="EMBL" id="CBX94459.1"/>
    </source>
</evidence>
<feature type="region of interest" description="Disordered" evidence="1">
    <location>
        <begin position="61"/>
        <end position="83"/>
    </location>
</feature>
<proteinExistence type="predicted"/>
<name>E4ZT28_LEPMJ</name>